<dbReference type="EC" id="3.2.2.27" evidence="3 7"/>
<comment type="subcellular location">
    <subcellularLocation>
        <location evidence="7">Mitochondrion</location>
    </subcellularLocation>
    <subcellularLocation>
        <location evidence="7">Nucleus</location>
    </subcellularLocation>
</comment>
<comment type="caution">
    <text evidence="12">The sequence shown here is derived from an EMBL/GenBank/DDBJ whole genome shotgun (WGS) entry which is preliminary data.</text>
</comment>
<evidence type="ECO:0000256" key="1">
    <source>
        <dbReference type="ARBA" id="ARBA00001400"/>
    </source>
</evidence>
<keyword evidence="4 7" id="KW-0227">DNA damage</keyword>
<dbReference type="GO" id="GO:0005739">
    <property type="term" value="C:mitochondrion"/>
    <property type="evidence" value="ECO:0007669"/>
    <property type="project" value="UniProtKB-SubCell"/>
</dbReference>
<dbReference type="SMART" id="SM00987">
    <property type="entry name" value="UreE_C"/>
    <property type="match status" value="1"/>
</dbReference>
<dbReference type="InterPro" id="IPR002043">
    <property type="entry name" value="UDG_fam1"/>
</dbReference>
<evidence type="ECO:0000256" key="9">
    <source>
        <dbReference type="RuleBase" id="RU003780"/>
    </source>
</evidence>
<dbReference type="GO" id="GO:0004844">
    <property type="term" value="F:uracil DNA N-glycosylase activity"/>
    <property type="evidence" value="ECO:0007669"/>
    <property type="project" value="UniProtKB-UniRule"/>
</dbReference>
<dbReference type="PANTHER" id="PTHR11264">
    <property type="entry name" value="URACIL-DNA GLYCOSYLASE"/>
    <property type="match status" value="1"/>
</dbReference>
<evidence type="ECO:0000256" key="2">
    <source>
        <dbReference type="ARBA" id="ARBA00008184"/>
    </source>
</evidence>
<evidence type="ECO:0000256" key="4">
    <source>
        <dbReference type="ARBA" id="ARBA00022763"/>
    </source>
</evidence>
<proteinExistence type="inferred from homology"/>
<dbReference type="PANTHER" id="PTHR11264:SF7">
    <property type="entry name" value="URACIL-DNA GLYCOSYLASE"/>
    <property type="match status" value="1"/>
</dbReference>
<dbReference type="NCBIfam" id="NF003588">
    <property type="entry name" value="PRK05254.1-1"/>
    <property type="match status" value="1"/>
</dbReference>
<protein>
    <recommendedName>
        <fullName evidence="3 7">Uracil-DNA glycosylase</fullName>
        <shortName evidence="7">UDG</shortName>
        <ecNumber evidence="3 7">3.2.2.27</ecNumber>
    </recommendedName>
</protein>
<keyword evidence="5 7" id="KW-0378">Hydrolase</keyword>
<keyword evidence="7" id="KW-0496">Mitochondrion</keyword>
<feature type="compositionally biased region" description="Polar residues" evidence="10">
    <location>
        <begin position="27"/>
        <end position="45"/>
    </location>
</feature>
<keyword evidence="7" id="KW-0539">Nucleus</keyword>
<organism evidence="12 13">
    <name type="scientific">Gnathostoma spinigerum</name>
    <dbReference type="NCBI Taxonomy" id="75299"/>
    <lineage>
        <taxon>Eukaryota</taxon>
        <taxon>Metazoa</taxon>
        <taxon>Ecdysozoa</taxon>
        <taxon>Nematoda</taxon>
        <taxon>Chromadorea</taxon>
        <taxon>Rhabditida</taxon>
        <taxon>Spirurina</taxon>
        <taxon>Gnathostomatomorpha</taxon>
        <taxon>Gnathostomatoidea</taxon>
        <taxon>Gnathostomatidae</taxon>
        <taxon>Gnathostoma</taxon>
    </lineage>
</organism>
<dbReference type="PROSITE" id="PS00130">
    <property type="entry name" value="U_DNA_GLYCOSYLASE"/>
    <property type="match status" value="1"/>
</dbReference>
<dbReference type="Pfam" id="PF03167">
    <property type="entry name" value="UDG"/>
    <property type="match status" value="1"/>
</dbReference>
<dbReference type="NCBIfam" id="NF003589">
    <property type="entry name" value="PRK05254.1-2"/>
    <property type="match status" value="1"/>
</dbReference>
<evidence type="ECO:0000256" key="7">
    <source>
        <dbReference type="HAMAP-Rule" id="MF_03166"/>
    </source>
</evidence>
<evidence type="ECO:0000256" key="10">
    <source>
        <dbReference type="SAM" id="MobiDB-lite"/>
    </source>
</evidence>
<name>A0ABD6EAB3_9BILA</name>
<accession>A0ABD6EAB3</accession>
<dbReference type="CDD" id="cd10027">
    <property type="entry name" value="UDG-F1-like"/>
    <property type="match status" value="1"/>
</dbReference>
<comment type="similarity">
    <text evidence="2 7 9">Belongs to the uracil-DNA glycosylase (UDG) superfamily. UNG family.</text>
</comment>
<evidence type="ECO:0000256" key="5">
    <source>
        <dbReference type="ARBA" id="ARBA00022801"/>
    </source>
</evidence>
<dbReference type="EMBL" id="JBGFUD010001340">
    <property type="protein sequence ID" value="MFH4976141.1"/>
    <property type="molecule type" value="Genomic_DNA"/>
</dbReference>
<dbReference type="GO" id="GO:0005634">
    <property type="term" value="C:nucleus"/>
    <property type="evidence" value="ECO:0007669"/>
    <property type="project" value="UniProtKB-SubCell"/>
</dbReference>
<sequence length="295" mass="32711">MSLKIPDMFLKAKESLDKKRGTLVSAAASSGEHSPTSGEVSNETPVISDKKDCEVSVAPASVSPMNHSMYLKSLLTDPGWRRALDIEFRKTYMGNIVQFLETEERKGKKIFPPRDLIFNAFNLTPLARVKVVLIGQDPYHNDNQAHGLCFSVTKGVRPPPSLINIFKELKQDIPHFIVPNHGCLASWALQGVFMLNATLSVEAHKANSHSNIGWQKFTDEVIRIVSRESRGAVFLLWGAFAANKTSLIDQKKHIIIKTGHPSPLSVRFFLGSRCFSKTNAALVKLGHQPIDWGAL</sequence>
<evidence type="ECO:0000313" key="13">
    <source>
        <dbReference type="Proteomes" id="UP001608902"/>
    </source>
</evidence>
<dbReference type="SMART" id="SM00986">
    <property type="entry name" value="UDG"/>
    <property type="match status" value="1"/>
</dbReference>
<dbReference type="Proteomes" id="UP001608902">
    <property type="component" value="Unassembled WGS sequence"/>
</dbReference>
<comment type="function">
    <text evidence="7 9">Excises uracil residues from the DNA which can arise as a result of misincorporation of dUMP residues by DNA polymerase or due to deamination of cytosine.</text>
</comment>
<dbReference type="Gene3D" id="3.40.470.10">
    <property type="entry name" value="Uracil-DNA glycosylase-like domain"/>
    <property type="match status" value="1"/>
</dbReference>
<feature type="active site" description="Proton acceptor" evidence="7 8">
    <location>
        <position position="137"/>
    </location>
</feature>
<dbReference type="InterPro" id="IPR036895">
    <property type="entry name" value="Uracil-DNA_glycosylase-like_sf"/>
</dbReference>
<reference evidence="12 13" key="1">
    <citation type="submission" date="2024-08" db="EMBL/GenBank/DDBJ databases">
        <title>Gnathostoma spinigerum genome.</title>
        <authorList>
            <person name="Gonzalez-Bertolin B."/>
            <person name="Monzon S."/>
            <person name="Zaballos A."/>
            <person name="Jimenez P."/>
            <person name="Dekumyoy P."/>
            <person name="Varona S."/>
            <person name="Cuesta I."/>
            <person name="Sumanam S."/>
            <person name="Adisakwattana P."/>
            <person name="Gasser R.B."/>
            <person name="Hernandez-Gonzalez A."/>
            <person name="Young N.D."/>
            <person name="Perteguer M.J."/>
        </authorList>
    </citation>
    <scope>NUCLEOTIDE SEQUENCE [LARGE SCALE GENOMIC DNA]</scope>
    <source>
        <strain evidence="12">AL3</strain>
        <tissue evidence="12">Liver</tissue>
    </source>
</reference>
<evidence type="ECO:0000256" key="8">
    <source>
        <dbReference type="PROSITE-ProRule" id="PRU10072"/>
    </source>
</evidence>
<gene>
    <name evidence="12" type="ORF">AB6A40_002850</name>
</gene>
<dbReference type="GO" id="GO:0006284">
    <property type="term" value="P:base-excision repair"/>
    <property type="evidence" value="ECO:0007669"/>
    <property type="project" value="UniProtKB-UniRule"/>
</dbReference>
<feature type="region of interest" description="Disordered" evidence="10">
    <location>
        <begin position="23"/>
        <end position="46"/>
    </location>
</feature>
<comment type="catalytic activity">
    <reaction evidence="1 7 9">
        <text>Hydrolyzes single-stranded DNA or mismatched double-stranded DNA and polynucleotides, releasing free uracil.</text>
        <dbReference type="EC" id="3.2.2.27"/>
    </reaction>
</comment>
<keyword evidence="13" id="KW-1185">Reference proteome</keyword>
<dbReference type="InterPro" id="IPR018085">
    <property type="entry name" value="Ura-DNA_Glyclase_AS"/>
</dbReference>
<feature type="domain" description="Uracil-DNA glycosylase-like" evidence="11">
    <location>
        <begin position="122"/>
        <end position="282"/>
    </location>
</feature>
<dbReference type="SUPFAM" id="SSF52141">
    <property type="entry name" value="Uracil-DNA glycosylase-like"/>
    <property type="match status" value="1"/>
</dbReference>
<dbReference type="NCBIfam" id="NF003592">
    <property type="entry name" value="PRK05254.1-5"/>
    <property type="match status" value="1"/>
</dbReference>
<dbReference type="InterPro" id="IPR005122">
    <property type="entry name" value="Uracil-DNA_glycosylase-like"/>
</dbReference>
<dbReference type="AlphaFoldDB" id="A0ABD6EAB3"/>
<evidence type="ECO:0000256" key="6">
    <source>
        <dbReference type="ARBA" id="ARBA00023204"/>
    </source>
</evidence>
<dbReference type="HAMAP" id="MF_00148">
    <property type="entry name" value="UDG"/>
    <property type="match status" value="1"/>
</dbReference>
<evidence type="ECO:0000313" key="12">
    <source>
        <dbReference type="EMBL" id="MFH4976141.1"/>
    </source>
</evidence>
<keyword evidence="6 7" id="KW-0234">DNA repair</keyword>
<dbReference type="FunFam" id="3.40.470.10:FF:000001">
    <property type="entry name" value="Uracil-DNA glycosylase"/>
    <property type="match status" value="1"/>
</dbReference>
<evidence type="ECO:0000256" key="3">
    <source>
        <dbReference type="ARBA" id="ARBA00012030"/>
    </source>
</evidence>
<evidence type="ECO:0000259" key="11">
    <source>
        <dbReference type="SMART" id="SM00986"/>
    </source>
</evidence>
<dbReference type="NCBIfam" id="TIGR00628">
    <property type="entry name" value="ung"/>
    <property type="match status" value="1"/>
</dbReference>